<evidence type="ECO:0000313" key="13">
    <source>
        <dbReference type="Proteomes" id="UP000290288"/>
    </source>
</evidence>
<feature type="region of interest" description="Disordered" evidence="10">
    <location>
        <begin position="1"/>
        <end position="23"/>
    </location>
</feature>
<evidence type="ECO:0000256" key="5">
    <source>
        <dbReference type="ARBA" id="ARBA00022618"/>
    </source>
</evidence>
<feature type="compositionally biased region" description="Basic and acidic residues" evidence="10">
    <location>
        <begin position="125"/>
        <end position="141"/>
    </location>
</feature>
<dbReference type="PANTHER" id="PTHR16040:SF7">
    <property type="entry name" value="AUSTRALIN, ISOFORM A-RELATED"/>
    <property type="match status" value="1"/>
</dbReference>
<dbReference type="GO" id="GO:0051301">
    <property type="term" value="P:cell division"/>
    <property type="evidence" value="ECO:0007669"/>
    <property type="project" value="UniProtKB-KW"/>
</dbReference>
<keyword evidence="6" id="KW-0498">Mitosis</keyword>
<dbReference type="Pfam" id="PF10444">
    <property type="entry name" value="Nbl1_Borealin_N"/>
    <property type="match status" value="1"/>
</dbReference>
<name>A0A4Q2DW88_9AGAR</name>
<keyword evidence="5" id="KW-0132">Cell division</keyword>
<evidence type="ECO:0000256" key="10">
    <source>
        <dbReference type="SAM" id="MobiDB-lite"/>
    </source>
</evidence>
<evidence type="ECO:0000256" key="9">
    <source>
        <dbReference type="ARBA" id="ARBA00023328"/>
    </source>
</evidence>
<feature type="compositionally biased region" description="Polar residues" evidence="10">
    <location>
        <begin position="150"/>
        <end position="166"/>
    </location>
</feature>
<comment type="similarity">
    <text evidence="3">Belongs to the borealin family.</text>
</comment>
<sequence length="236" mass="26516">MPDTKRVPPITRHGPMQPPIASRKYTDEEKRQLLANLDLEVAHRCRQLEAMLQDHLENFTIHQEGQVSRIPKQVRGMTMREFGEKYNGDIQLALRGFQKDRLTAAGADSNFGEIDKSMRKRKFLENHEIERSVSRESDSRPLKTAKTAPASPNKSKKPLSSTSSQPGGRLIRSSSKPPPMGISDGRNTQSGEAQTAIQQQYVLQLTSLLKANISLEERDVPCSFIVEVQPILDQTT</sequence>
<comment type="caution">
    <text evidence="12">The sequence shown here is derived from an EMBL/GenBank/DDBJ whole genome shotgun (WGS) entry which is preliminary data.</text>
</comment>
<dbReference type="Proteomes" id="UP000290288">
    <property type="component" value="Unassembled WGS sequence"/>
</dbReference>
<evidence type="ECO:0000256" key="7">
    <source>
        <dbReference type="ARBA" id="ARBA00023242"/>
    </source>
</evidence>
<evidence type="ECO:0000256" key="2">
    <source>
        <dbReference type="ARBA" id="ARBA00004584"/>
    </source>
</evidence>
<accession>A0A4Q2DW88</accession>
<dbReference type="GO" id="GO:0051233">
    <property type="term" value="C:spindle midzone"/>
    <property type="evidence" value="ECO:0007669"/>
    <property type="project" value="TreeGrafter"/>
</dbReference>
<dbReference type="GO" id="GO:0005634">
    <property type="term" value="C:nucleus"/>
    <property type="evidence" value="ECO:0007669"/>
    <property type="project" value="UniProtKB-SubCell"/>
</dbReference>
<gene>
    <name evidence="12" type="ORF">EST38_g1332</name>
</gene>
<evidence type="ECO:0000256" key="4">
    <source>
        <dbReference type="ARBA" id="ARBA00022454"/>
    </source>
</evidence>
<dbReference type="InterPro" id="IPR018867">
    <property type="entry name" value="Cell_div_borealin"/>
</dbReference>
<evidence type="ECO:0000256" key="6">
    <source>
        <dbReference type="ARBA" id="ARBA00022776"/>
    </source>
</evidence>
<evidence type="ECO:0000259" key="11">
    <source>
        <dbReference type="Pfam" id="PF10444"/>
    </source>
</evidence>
<reference evidence="12 13" key="1">
    <citation type="submission" date="2019-01" db="EMBL/GenBank/DDBJ databases">
        <title>Draft genome sequence of Psathyrella aberdarensis IHI B618.</title>
        <authorList>
            <person name="Buettner E."/>
            <person name="Kellner H."/>
        </authorList>
    </citation>
    <scope>NUCLEOTIDE SEQUENCE [LARGE SCALE GENOMIC DNA]</scope>
    <source>
        <strain evidence="12 13">IHI B618</strain>
    </source>
</reference>
<feature type="domain" description="Borealin N-terminal" evidence="11">
    <location>
        <begin position="29"/>
        <end position="85"/>
    </location>
</feature>
<dbReference type="GO" id="GO:0000070">
    <property type="term" value="P:mitotic sister chromatid segregation"/>
    <property type="evidence" value="ECO:0007669"/>
    <property type="project" value="TreeGrafter"/>
</dbReference>
<dbReference type="AlphaFoldDB" id="A0A4Q2DW88"/>
<dbReference type="GO" id="GO:0032133">
    <property type="term" value="C:chromosome passenger complex"/>
    <property type="evidence" value="ECO:0007669"/>
    <property type="project" value="TreeGrafter"/>
</dbReference>
<keyword evidence="13" id="KW-1185">Reference proteome</keyword>
<feature type="region of interest" description="Disordered" evidence="10">
    <location>
        <begin position="125"/>
        <end position="193"/>
    </location>
</feature>
<dbReference type="InterPro" id="IPR018851">
    <property type="entry name" value="Borealin_N"/>
</dbReference>
<keyword evidence="8" id="KW-0131">Cell cycle</keyword>
<evidence type="ECO:0000256" key="3">
    <source>
        <dbReference type="ARBA" id="ARBA00009914"/>
    </source>
</evidence>
<dbReference type="OrthoDB" id="2392550at2759"/>
<organism evidence="12 13">
    <name type="scientific">Candolleomyces aberdarensis</name>
    <dbReference type="NCBI Taxonomy" id="2316362"/>
    <lineage>
        <taxon>Eukaryota</taxon>
        <taxon>Fungi</taxon>
        <taxon>Dikarya</taxon>
        <taxon>Basidiomycota</taxon>
        <taxon>Agaricomycotina</taxon>
        <taxon>Agaricomycetes</taxon>
        <taxon>Agaricomycetidae</taxon>
        <taxon>Agaricales</taxon>
        <taxon>Agaricineae</taxon>
        <taxon>Psathyrellaceae</taxon>
        <taxon>Candolleomyces</taxon>
    </lineage>
</organism>
<evidence type="ECO:0000256" key="1">
    <source>
        <dbReference type="ARBA" id="ARBA00004123"/>
    </source>
</evidence>
<keyword evidence="9" id="KW-0137">Centromere</keyword>
<evidence type="ECO:0000256" key="8">
    <source>
        <dbReference type="ARBA" id="ARBA00023306"/>
    </source>
</evidence>
<evidence type="ECO:0000313" key="12">
    <source>
        <dbReference type="EMBL" id="RXW24493.1"/>
    </source>
</evidence>
<protein>
    <recommendedName>
        <fullName evidence="11">Borealin N-terminal domain-containing protein</fullName>
    </recommendedName>
</protein>
<dbReference type="Gene3D" id="6.10.250.1900">
    <property type="match status" value="1"/>
</dbReference>
<proteinExistence type="inferred from homology"/>
<keyword evidence="7" id="KW-0539">Nucleus</keyword>
<comment type="subcellular location">
    <subcellularLocation>
        <location evidence="2">Chromosome</location>
        <location evidence="2">Centromere</location>
    </subcellularLocation>
    <subcellularLocation>
        <location evidence="1">Nucleus</location>
    </subcellularLocation>
</comment>
<keyword evidence="4" id="KW-0158">Chromosome</keyword>
<dbReference type="EMBL" id="SDEE01000018">
    <property type="protein sequence ID" value="RXW24493.1"/>
    <property type="molecule type" value="Genomic_DNA"/>
</dbReference>
<dbReference type="GO" id="GO:0000775">
    <property type="term" value="C:chromosome, centromeric region"/>
    <property type="evidence" value="ECO:0007669"/>
    <property type="project" value="UniProtKB-SubCell"/>
</dbReference>
<dbReference type="PANTHER" id="PTHR16040">
    <property type="entry name" value="AUSTRALIN, ISOFORM A-RELATED"/>
    <property type="match status" value="1"/>
</dbReference>